<name>Q80IW0_ADE08</name>
<organism evidence="2">
    <name type="scientific">Human adenovirus 8E</name>
    <dbReference type="NCBI Taxonomy" id="216370"/>
    <lineage>
        <taxon>Viruses</taxon>
        <taxon>Varidnaviria</taxon>
        <taxon>Bamfordvirae</taxon>
        <taxon>Preplasmiviricota</taxon>
        <taxon>Polisuviricotina</taxon>
        <taxon>Pharingeaviricetes</taxon>
        <taxon>Rowavirales</taxon>
        <taxon>Adenoviridae</taxon>
        <taxon>Mastadenovirus</taxon>
        <taxon>Mastadenovirus dominans</taxon>
        <taxon>Human mastadenovirus D</taxon>
    </lineage>
</organism>
<evidence type="ECO:0000256" key="1">
    <source>
        <dbReference type="SAM" id="Phobius"/>
    </source>
</evidence>
<accession>Q80IW0</accession>
<dbReference type="NCBIfam" id="TIGR04241">
    <property type="entry name" value="adenoE3CR1rpt"/>
    <property type="match status" value="1"/>
</dbReference>
<dbReference type="InterPro" id="IPR009266">
    <property type="entry name" value="Adeno_E3"/>
</dbReference>
<dbReference type="InterPro" id="IPR026472">
    <property type="entry name" value="E3_CR1-alpha-1"/>
</dbReference>
<keyword evidence="1" id="KW-0812">Transmembrane</keyword>
<evidence type="ECO:0000313" key="2">
    <source>
        <dbReference type="EMBL" id="BAC58001.1"/>
    </source>
</evidence>
<keyword evidence="1" id="KW-0472">Membrane</keyword>
<dbReference type="EMBL" id="AB097769">
    <property type="protein sequence ID" value="BAC58001.1"/>
    <property type="molecule type" value="Genomic_DNA"/>
</dbReference>
<dbReference type="Pfam" id="PF06040">
    <property type="entry name" value="Adeno_E3"/>
    <property type="match status" value="1"/>
</dbReference>
<reference evidence="2" key="1">
    <citation type="journal article" date="2003" name="J. Clin. Pathol.">
        <title>Genetic characterisation of adenovirus type 8 isolated in Hiroshima city over a 15 year period.</title>
        <authorList>
            <person name="Adhikary A.K."/>
            <person name="Numaga J."/>
            <person name="Kaburaki T."/>
            <person name="Kawashima H."/>
            <person name="Araie M."/>
            <person name="Ikeda Y."/>
            <person name="Ogino T."/>
            <person name="Ushijima H."/>
            <person name="Mukouyama A."/>
            <person name="Matsuno S."/>
            <person name="Inada T."/>
            <person name="Okabe N."/>
        </authorList>
    </citation>
    <scope>NUCLEOTIDE SEQUENCE</scope>
    <source>
        <strain evidence="2">99SRL29552</strain>
    </source>
</reference>
<gene>
    <name evidence="2" type="primary">A2</name>
</gene>
<proteinExistence type="predicted"/>
<protein>
    <submittedName>
        <fullName evidence="2">A2 protein</fullName>
    </submittedName>
</protein>
<sequence>MRIFVVLCVLSLIKAKLLQYSGIPCRRTRNEIFNLTNQTEVKLNCRPGGKYILWLFENTSFAVSNACANDGIEIPNNLTSGLTYTTRKTKLVLYNPFVEGTYHCQSGPCFHTFTLVNVTDSSTAAPETSNLFDTNTPKTGGELWVPSLTEGGKHIEAVGYLIVGVVLGGCIAVLYYLPCWNEIKIFIAGSYIVGKEP</sequence>
<feature type="transmembrane region" description="Helical" evidence="1">
    <location>
        <begin position="157"/>
        <end position="177"/>
    </location>
</feature>
<keyword evidence="1" id="KW-1133">Transmembrane helix</keyword>